<organism evidence="1 2">
    <name type="scientific">Mya arenaria</name>
    <name type="common">Soft-shell clam</name>
    <dbReference type="NCBI Taxonomy" id="6604"/>
    <lineage>
        <taxon>Eukaryota</taxon>
        <taxon>Metazoa</taxon>
        <taxon>Spiralia</taxon>
        <taxon>Lophotrochozoa</taxon>
        <taxon>Mollusca</taxon>
        <taxon>Bivalvia</taxon>
        <taxon>Autobranchia</taxon>
        <taxon>Heteroconchia</taxon>
        <taxon>Euheterodonta</taxon>
        <taxon>Imparidentia</taxon>
        <taxon>Neoheterodontei</taxon>
        <taxon>Myida</taxon>
        <taxon>Myoidea</taxon>
        <taxon>Myidae</taxon>
        <taxon>Mya</taxon>
    </lineage>
</organism>
<evidence type="ECO:0000313" key="1">
    <source>
        <dbReference type="EMBL" id="WAR31674.1"/>
    </source>
</evidence>
<evidence type="ECO:0008006" key="3">
    <source>
        <dbReference type="Google" id="ProtNLM"/>
    </source>
</evidence>
<reference evidence="1" key="1">
    <citation type="submission" date="2022-11" db="EMBL/GenBank/DDBJ databases">
        <title>Centuries of genome instability and evolution in soft-shell clam transmissible cancer (bioRxiv).</title>
        <authorList>
            <person name="Hart S.F.M."/>
            <person name="Yonemitsu M.A."/>
            <person name="Giersch R.M."/>
            <person name="Beal B.F."/>
            <person name="Arriagada G."/>
            <person name="Davis B.W."/>
            <person name="Ostrander E.A."/>
            <person name="Goff S.P."/>
            <person name="Metzger M.J."/>
        </authorList>
    </citation>
    <scope>NUCLEOTIDE SEQUENCE</scope>
    <source>
        <strain evidence="1">MELC-2E11</strain>
        <tissue evidence="1">Siphon/mantle</tissue>
    </source>
</reference>
<feature type="non-terminal residue" evidence="1">
    <location>
        <position position="1"/>
    </location>
</feature>
<name>A0ABY7GEC2_MYAAR</name>
<keyword evidence="2" id="KW-1185">Reference proteome</keyword>
<accession>A0ABY7GEC2</accession>
<gene>
    <name evidence="1" type="ORF">MAR_034216</name>
</gene>
<proteinExistence type="predicted"/>
<evidence type="ECO:0000313" key="2">
    <source>
        <dbReference type="Proteomes" id="UP001164746"/>
    </source>
</evidence>
<dbReference type="EMBL" id="CP111028">
    <property type="protein sequence ID" value="WAR31674.1"/>
    <property type="molecule type" value="Genomic_DNA"/>
</dbReference>
<protein>
    <recommendedName>
        <fullName evidence="3">Apple domain-containing protein</fullName>
    </recommendedName>
</protein>
<sequence>MLLHKNASGTCAVIGHEEGGVDFTFCIDRCLDMPGCSGTTFNWILQRCDFHNCSDYQYWANATGTDHVQFMEKRCIVNTPKPFRQVCTNCKEASYCQIKSDISTSMNLPTWQDCQQQLDI</sequence>
<dbReference type="Proteomes" id="UP001164746">
    <property type="component" value="Chromosome 17"/>
</dbReference>